<dbReference type="NCBIfam" id="TIGR00121">
    <property type="entry name" value="birA_ligase"/>
    <property type="match status" value="1"/>
</dbReference>
<keyword evidence="4" id="KW-0067">ATP-binding</keyword>
<dbReference type="InterPro" id="IPR045864">
    <property type="entry name" value="aa-tRNA-synth_II/BPL/LPL"/>
</dbReference>
<keyword evidence="4" id="KW-0678">Repressor</keyword>
<dbReference type="GO" id="GO:0003677">
    <property type="term" value="F:DNA binding"/>
    <property type="evidence" value="ECO:0007669"/>
    <property type="project" value="UniProtKB-UniRule"/>
</dbReference>
<sequence>MSEAADPSASRVRPGDELRHRILVALADGEFHSGEALAGALGVSRAAVWKHLEALAEAGLGLDRQRGRGYRLTHPVELFDADAIRAAMGSPWNRQLQLHLPAAVASTNQFLADLPADARPQACLAEGQAAGRGRRGRQWLSAYGAGIPLSLAWHFHVLSAGVSALAPAIAVSLAGALEALGARGLRLKWPNDLLCEQGKLAGILIELRGAPEGPCDVIIGVGINWALPNEPVDQAAADLSAVMARPSRNHLAGMVLGRLCDDLGRYAEQGFAPFADAWAERDALAGRSVTLDLGTRQVAGCAQGLDEAAALCLREADGSLSRWQVGEVSLRPARSN</sequence>
<dbReference type="InterPro" id="IPR003142">
    <property type="entry name" value="BPL_C"/>
</dbReference>
<keyword evidence="2 4" id="KW-0092">Biotin</keyword>
<name>A0AAP6JHU6_9GAMM</name>
<dbReference type="InterPro" id="IPR004408">
    <property type="entry name" value="Biotin_CoA_COase_ligase"/>
</dbReference>
<dbReference type="GO" id="GO:0005737">
    <property type="term" value="C:cytoplasm"/>
    <property type="evidence" value="ECO:0007669"/>
    <property type="project" value="TreeGrafter"/>
</dbReference>
<dbReference type="Proteomes" id="UP001302316">
    <property type="component" value="Unassembled WGS sequence"/>
</dbReference>
<proteinExistence type="inferred from homology"/>
<dbReference type="InterPro" id="IPR036390">
    <property type="entry name" value="WH_DNA-bd_sf"/>
</dbReference>
<evidence type="ECO:0000313" key="6">
    <source>
        <dbReference type="EMBL" id="MEA5445209.1"/>
    </source>
</evidence>
<dbReference type="PANTHER" id="PTHR12835">
    <property type="entry name" value="BIOTIN PROTEIN LIGASE"/>
    <property type="match status" value="1"/>
</dbReference>
<evidence type="ECO:0000256" key="2">
    <source>
        <dbReference type="ARBA" id="ARBA00023267"/>
    </source>
</evidence>
<feature type="binding site" evidence="4">
    <location>
        <begin position="132"/>
        <end position="134"/>
    </location>
    <ligand>
        <name>biotin</name>
        <dbReference type="ChEBI" id="CHEBI:57586"/>
    </ligand>
</feature>
<dbReference type="GO" id="GO:0003700">
    <property type="term" value="F:DNA-binding transcription factor activity"/>
    <property type="evidence" value="ECO:0007669"/>
    <property type="project" value="InterPro"/>
</dbReference>
<dbReference type="SUPFAM" id="SSF46785">
    <property type="entry name" value="Winged helix' DNA-binding domain"/>
    <property type="match status" value="1"/>
</dbReference>
<dbReference type="PROSITE" id="PS51733">
    <property type="entry name" value="BPL_LPL_CATALYTIC"/>
    <property type="match status" value="1"/>
</dbReference>
<keyword evidence="4" id="KW-0547">Nucleotide-binding</keyword>
<dbReference type="GO" id="GO:0005524">
    <property type="term" value="F:ATP binding"/>
    <property type="evidence" value="ECO:0007669"/>
    <property type="project" value="UniProtKB-UniRule"/>
</dbReference>
<dbReference type="InterPro" id="IPR001845">
    <property type="entry name" value="HTH_ArsR_DNA-bd_dom"/>
</dbReference>
<dbReference type="Gene3D" id="1.10.10.10">
    <property type="entry name" value="Winged helix-like DNA-binding domain superfamily/Winged helix DNA-binding domain"/>
    <property type="match status" value="1"/>
</dbReference>
<dbReference type="CDD" id="cd00090">
    <property type="entry name" value="HTH_ARSR"/>
    <property type="match status" value="1"/>
</dbReference>
<dbReference type="CDD" id="cd16442">
    <property type="entry name" value="BPL"/>
    <property type="match status" value="1"/>
</dbReference>
<organism evidence="6 7">
    <name type="scientific">Natronospira elongata</name>
    <dbReference type="NCBI Taxonomy" id="3110268"/>
    <lineage>
        <taxon>Bacteria</taxon>
        <taxon>Pseudomonadati</taxon>
        <taxon>Pseudomonadota</taxon>
        <taxon>Gammaproteobacteria</taxon>
        <taxon>Natronospirales</taxon>
        <taxon>Natronospiraceae</taxon>
        <taxon>Natronospira</taxon>
    </lineage>
</organism>
<evidence type="ECO:0000256" key="3">
    <source>
        <dbReference type="ARBA" id="ARBA00047846"/>
    </source>
</evidence>
<dbReference type="InterPro" id="IPR030855">
    <property type="entry name" value="Bifunct_BirA"/>
</dbReference>
<keyword evidence="4" id="KW-0805">Transcription regulation</keyword>
<dbReference type="RefSeq" id="WP_346050839.1">
    <property type="nucleotide sequence ID" value="NZ_JAYGII010000007.1"/>
</dbReference>
<keyword evidence="7" id="KW-1185">Reference proteome</keyword>
<dbReference type="EMBL" id="JAYGII010000007">
    <property type="protein sequence ID" value="MEA5445209.1"/>
    <property type="molecule type" value="Genomic_DNA"/>
</dbReference>
<dbReference type="HAMAP" id="MF_00978">
    <property type="entry name" value="Bifunct_BirA"/>
    <property type="match status" value="1"/>
</dbReference>
<dbReference type="GO" id="GO:0004077">
    <property type="term" value="F:biotin--[biotin carboxyl-carrier protein] ligase activity"/>
    <property type="evidence" value="ECO:0007669"/>
    <property type="project" value="UniProtKB-UniRule"/>
</dbReference>
<evidence type="ECO:0000259" key="5">
    <source>
        <dbReference type="PROSITE" id="PS51733"/>
    </source>
</evidence>
<dbReference type="InterPro" id="IPR004143">
    <property type="entry name" value="BPL_LPL_catalytic"/>
</dbReference>
<comment type="caution">
    <text evidence="6">The sequence shown here is derived from an EMBL/GenBank/DDBJ whole genome shotgun (WGS) entry which is preliminary data.</text>
</comment>
<dbReference type="SUPFAM" id="SSF55681">
    <property type="entry name" value="Class II aaRS and biotin synthetases"/>
    <property type="match status" value="1"/>
</dbReference>
<dbReference type="SMART" id="SM00418">
    <property type="entry name" value="HTH_ARSR"/>
    <property type="match status" value="1"/>
</dbReference>
<evidence type="ECO:0000313" key="7">
    <source>
        <dbReference type="Proteomes" id="UP001302316"/>
    </source>
</evidence>
<keyword evidence="1 4" id="KW-0436">Ligase</keyword>
<feature type="binding site" evidence="4">
    <location>
        <position position="128"/>
    </location>
    <ligand>
        <name>biotin</name>
        <dbReference type="ChEBI" id="CHEBI:57586"/>
    </ligand>
</feature>
<comment type="catalytic activity">
    <reaction evidence="3 4">
        <text>biotin + L-lysyl-[protein] + ATP = N(6)-biotinyl-L-lysyl-[protein] + AMP + diphosphate + H(+)</text>
        <dbReference type="Rhea" id="RHEA:11756"/>
        <dbReference type="Rhea" id="RHEA-COMP:9752"/>
        <dbReference type="Rhea" id="RHEA-COMP:10505"/>
        <dbReference type="ChEBI" id="CHEBI:15378"/>
        <dbReference type="ChEBI" id="CHEBI:29969"/>
        <dbReference type="ChEBI" id="CHEBI:30616"/>
        <dbReference type="ChEBI" id="CHEBI:33019"/>
        <dbReference type="ChEBI" id="CHEBI:57586"/>
        <dbReference type="ChEBI" id="CHEBI:83144"/>
        <dbReference type="ChEBI" id="CHEBI:456215"/>
        <dbReference type="EC" id="6.3.4.15"/>
    </reaction>
</comment>
<dbReference type="Gene3D" id="3.30.930.10">
    <property type="entry name" value="Bira Bifunctional Protein, Domain 2"/>
    <property type="match status" value="1"/>
</dbReference>
<feature type="domain" description="BPL/LPL catalytic" evidence="5">
    <location>
        <begin position="88"/>
        <end position="267"/>
    </location>
</feature>
<feature type="DNA-binding region" description="H-T-H motif" evidence="4">
    <location>
        <begin position="34"/>
        <end position="53"/>
    </location>
</feature>
<dbReference type="InterPro" id="IPR036388">
    <property type="entry name" value="WH-like_DNA-bd_sf"/>
</dbReference>
<gene>
    <name evidence="4" type="primary">birA</name>
    <name evidence="6" type="ORF">VCB98_05175</name>
</gene>
<dbReference type="PANTHER" id="PTHR12835:SF5">
    <property type="entry name" value="BIOTIN--PROTEIN LIGASE"/>
    <property type="match status" value="1"/>
</dbReference>
<accession>A0AAP6JHU6</accession>
<evidence type="ECO:0000256" key="4">
    <source>
        <dbReference type="HAMAP-Rule" id="MF_00978"/>
    </source>
</evidence>
<dbReference type="Gene3D" id="2.30.30.100">
    <property type="match status" value="1"/>
</dbReference>
<feature type="binding site" evidence="4">
    <location>
        <begin position="106"/>
        <end position="108"/>
    </location>
    <ligand>
        <name>biotin</name>
        <dbReference type="ChEBI" id="CHEBI:57586"/>
    </ligand>
</feature>
<dbReference type="EC" id="6.3.4.15" evidence="4"/>
<keyword evidence="4" id="KW-0804">Transcription</keyword>
<keyword evidence="4" id="KW-0238">DNA-binding</keyword>
<dbReference type="InterPro" id="IPR011991">
    <property type="entry name" value="ArsR-like_HTH"/>
</dbReference>
<comment type="function">
    <text evidence="4">Acts both as a biotin--[acetyl-CoA-carboxylase] ligase and a biotin-operon repressor. In the presence of ATP, BirA activates biotin to form the BirA-biotinyl-5'-adenylate (BirA-bio-5'-AMP or holoBirA) complex. HoloBirA can either transfer the biotinyl moiety to the biotin carboxyl carrier protein (BCCP) subunit of acetyl-CoA carboxylase, or bind to the biotin operator site and inhibit transcription of the operon.</text>
</comment>
<dbReference type="Pfam" id="PF02237">
    <property type="entry name" value="BPL_C"/>
    <property type="match status" value="1"/>
</dbReference>
<dbReference type="InterPro" id="IPR013196">
    <property type="entry name" value="HTH_11"/>
</dbReference>
<dbReference type="AlphaFoldDB" id="A0AAP6JHU6"/>
<dbReference type="Pfam" id="PF03099">
    <property type="entry name" value="BPL_LplA_LipB"/>
    <property type="match status" value="1"/>
</dbReference>
<reference evidence="6 7" key="1">
    <citation type="submission" date="2023-12" db="EMBL/GenBank/DDBJ databases">
        <title>Whole-genome sequencing of halo(alkali)philic microorganisms from hypersaline lakes.</title>
        <authorList>
            <person name="Sorokin D.Y."/>
            <person name="Merkel A.Y."/>
            <person name="Messina E."/>
            <person name="Yakimov M."/>
        </authorList>
    </citation>
    <scope>NUCLEOTIDE SEQUENCE [LARGE SCALE GENOMIC DNA]</scope>
    <source>
        <strain evidence="6 7">AB-CW1</strain>
    </source>
</reference>
<feature type="binding site" evidence="4">
    <location>
        <position position="199"/>
    </location>
    <ligand>
        <name>biotin</name>
        <dbReference type="ChEBI" id="CHEBI:57586"/>
    </ligand>
</feature>
<comment type="similarity">
    <text evidence="4">Belongs to the biotin--protein ligase family.</text>
</comment>
<dbReference type="Pfam" id="PF08279">
    <property type="entry name" value="HTH_11"/>
    <property type="match status" value="1"/>
</dbReference>
<evidence type="ECO:0000256" key="1">
    <source>
        <dbReference type="ARBA" id="ARBA00022598"/>
    </source>
</evidence>
<protein>
    <recommendedName>
        <fullName evidence="4">Bifunctional ligase/repressor BirA</fullName>
    </recommendedName>
    <alternativeName>
        <fullName evidence="4">Biotin operon repressor</fullName>
    </alternativeName>
    <alternativeName>
        <fullName evidence="4">Biotin--[acetyl-CoA-carboxylase] ligase</fullName>
        <ecNumber evidence="4">6.3.4.15</ecNumber>
    </alternativeName>
    <alternativeName>
        <fullName evidence="4">Biotin--protein ligase</fullName>
    </alternativeName>
    <alternativeName>
        <fullName evidence="4">Biotin-[acetyl-CoA carboxylase] synthetase</fullName>
    </alternativeName>
</protein>